<dbReference type="PANTHER" id="PTHR37984">
    <property type="entry name" value="PROTEIN CBG26694"/>
    <property type="match status" value="1"/>
</dbReference>
<dbReference type="Proteomes" id="UP001057375">
    <property type="component" value="Unassembled WGS sequence"/>
</dbReference>
<dbReference type="Gene3D" id="1.10.340.70">
    <property type="match status" value="1"/>
</dbReference>
<dbReference type="PANTHER" id="PTHR37984:SF5">
    <property type="entry name" value="PROTEIN NYNRIN-LIKE"/>
    <property type="match status" value="1"/>
</dbReference>
<dbReference type="Gene3D" id="3.30.420.10">
    <property type="entry name" value="Ribonuclease H-like superfamily/Ribonuclease H"/>
    <property type="match status" value="1"/>
</dbReference>
<proteinExistence type="predicted"/>
<dbReference type="EMBL" id="BQXS01004972">
    <property type="protein sequence ID" value="GKT37659.1"/>
    <property type="molecule type" value="Genomic_DNA"/>
</dbReference>
<keyword evidence="3" id="KW-1185">Reference proteome</keyword>
<accession>A0ABQ5L1T1</accession>
<reference evidence="2" key="1">
    <citation type="submission" date="2022-03" db="EMBL/GenBank/DDBJ databases">
        <title>Draft genome sequence of Aduncisulcus paluster, a free-living microaerophilic Fornicata.</title>
        <authorList>
            <person name="Yuyama I."/>
            <person name="Kume K."/>
            <person name="Tamura T."/>
            <person name="Inagaki Y."/>
            <person name="Hashimoto T."/>
        </authorList>
    </citation>
    <scope>NUCLEOTIDE SEQUENCE</scope>
    <source>
        <strain evidence="2">NY0171</strain>
    </source>
</reference>
<name>A0ABQ5L1T1_9EUKA</name>
<dbReference type="InterPro" id="IPR036397">
    <property type="entry name" value="RNaseH_sf"/>
</dbReference>
<dbReference type="PROSITE" id="PS50994">
    <property type="entry name" value="INTEGRASE"/>
    <property type="match status" value="1"/>
</dbReference>
<dbReference type="InterPro" id="IPR001584">
    <property type="entry name" value="Integrase_cat-core"/>
</dbReference>
<gene>
    <name evidence="2" type="ORF">ADUPG1_003597</name>
</gene>
<feature type="domain" description="Integrase catalytic" evidence="1">
    <location>
        <begin position="116"/>
        <end position="184"/>
    </location>
</feature>
<protein>
    <recommendedName>
        <fullName evidence="1">Integrase catalytic domain-containing protein</fullName>
    </recommendedName>
</protein>
<dbReference type="Pfam" id="PF17921">
    <property type="entry name" value="Integrase_H2C2"/>
    <property type="match status" value="1"/>
</dbReference>
<feature type="non-terminal residue" evidence="2">
    <location>
        <position position="184"/>
    </location>
</feature>
<organism evidence="2 3">
    <name type="scientific">Aduncisulcus paluster</name>
    <dbReference type="NCBI Taxonomy" id="2918883"/>
    <lineage>
        <taxon>Eukaryota</taxon>
        <taxon>Metamonada</taxon>
        <taxon>Carpediemonas-like organisms</taxon>
        <taxon>Aduncisulcus</taxon>
    </lineage>
</organism>
<dbReference type="InterPro" id="IPR041588">
    <property type="entry name" value="Integrase_H2C2"/>
</dbReference>
<dbReference type="InterPro" id="IPR012337">
    <property type="entry name" value="RNaseH-like_sf"/>
</dbReference>
<dbReference type="InterPro" id="IPR050951">
    <property type="entry name" value="Retrovirus_Pol_polyprotein"/>
</dbReference>
<comment type="caution">
    <text evidence="2">The sequence shown here is derived from an EMBL/GenBank/DDBJ whole genome shotgun (WGS) entry which is preliminary data.</text>
</comment>
<dbReference type="SUPFAM" id="SSF53098">
    <property type="entry name" value="Ribonuclease H-like"/>
    <property type="match status" value="1"/>
</dbReference>
<sequence length="184" mass="20746">MELSESLKKRIKDSQRTLDIKDGDLHIREDGLKTNLKGEVVIPPTAECLKKDILQWCHGTPMIAHGGVTATINVIKTLGITWINLKKDVEKFVGECFICQKIRLRDLSKRIYESTVALQPFEVVAVDSLGPLRKSRNGLKYVIVFIDCFSRYVELCPSSSTTAEEAAFALTEKIIFRYGMPKTI</sequence>
<evidence type="ECO:0000313" key="2">
    <source>
        <dbReference type="EMBL" id="GKT37659.1"/>
    </source>
</evidence>
<evidence type="ECO:0000259" key="1">
    <source>
        <dbReference type="PROSITE" id="PS50994"/>
    </source>
</evidence>
<evidence type="ECO:0000313" key="3">
    <source>
        <dbReference type="Proteomes" id="UP001057375"/>
    </source>
</evidence>